<keyword evidence="1" id="KW-0472">Membrane</keyword>
<reference evidence="2" key="1">
    <citation type="submission" date="2018-06" db="EMBL/GenBank/DDBJ databases">
        <authorList>
            <person name="Zhirakovskaya E."/>
        </authorList>
    </citation>
    <scope>NUCLEOTIDE SEQUENCE</scope>
</reference>
<feature type="transmembrane region" description="Helical" evidence="1">
    <location>
        <begin position="122"/>
        <end position="142"/>
    </location>
</feature>
<evidence type="ECO:0000256" key="1">
    <source>
        <dbReference type="SAM" id="Phobius"/>
    </source>
</evidence>
<dbReference type="InterPro" id="IPR010266">
    <property type="entry name" value="NnrS"/>
</dbReference>
<dbReference type="AlphaFoldDB" id="A0A3B0VJR7"/>
<protein>
    <submittedName>
        <fullName evidence="2">NnrS protein involved in response to NO</fullName>
    </submittedName>
</protein>
<organism evidence="2">
    <name type="scientific">hydrothermal vent metagenome</name>
    <dbReference type="NCBI Taxonomy" id="652676"/>
    <lineage>
        <taxon>unclassified sequences</taxon>
        <taxon>metagenomes</taxon>
        <taxon>ecological metagenomes</taxon>
    </lineage>
</organism>
<gene>
    <name evidence="2" type="ORF">MNBD_GAMMA02-611</name>
</gene>
<dbReference type="EMBL" id="UOFA01000033">
    <property type="protein sequence ID" value="VAW43785.1"/>
    <property type="molecule type" value="Genomic_DNA"/>
</dbReference>
<dbReference type="Pfam" id="PF05940">
    <property type="entry name" value="NnrS"/>
    <property type="match status" value="1"/>
</dbReference>
<feature type="transmembrane region" description="Helical" evidence="1">
    <location>
        <begin position="56"/>
        <end position="75"/>
    </location>
</feature>
<keyword evidence="1" id="KW-0812">Transmembrane</keyword>
<feature type="transmembrane region" description="Helical" evidence="1">
    <location>
        <begin position="96"/>
        <end position="116"/>
    </location>
</feature>
<evidence type="ECO:0000313" key="2">
    <source>
        <dbReference type="EMBL" id="VAW43785.1"/>
    </source>
</evidence>
<accession>A0A3B0VJR7</accession>
<sequence>MLLAVSSINVVLHGWRLVGWYNSQIWQKPLVWVLHVGYAFLVIGFVFVAVSAYMPWLHFIALHVFTVGGIGLITMGMMARVSYGHTGRDLHHPPAVLGYCFSLLALSALVRIALPLIGVFDYSMVITLSGLLWILAFALFVMKYLQIWLKPRVDGKPG</sequence>
<feature type="transmembrane region" description="Helical" evidence="1">
    <location>
        <begin position="30"/>
        <end position="50"/>
    </location>
</feature>
<keyword evidence="1" id="KW-1133">Transmembrane helix</keyword>
<name>A0A3B0VJR7_9ZZZZ</name>
<proteinExistence type="predicted"/>